<feature type="compositionally biased region" description="Low complexity" evidence="1">
    <location>
        <begin position="379"/>
        <end position="394"/>
    </location>
</feature>
<organism evidence="3 4">
    <name type="scientific">Wallemia ichthyophaga</name>
    <dbReference type="NCBI Taxonomy" id="245174"/>
    <lineage>
        <taxon>Eukaryota</taxon>
        <taxon>Fungi</taxon>
        <taxon>Dikarya</taxon>
        <taxon>Basidiomycota</taxon>
        <taxon>Wallemiomycotina</taxon>
        <taxon>Wallemiomycetes</taxon>
        <taxon>Wallemiales</taxon>
        <taxon>Wallemiaceae</taxon>
        <taxon>Wallemia</taxon>
    </lineage>
</organism>
<sequence length="523" mass="57592">MDEFANELFSDGGDGADEAYEDATYQEDMMEDHDIISVNLRGADKEQVSPHSASQMIRRAIIHEAQHAGFERATEDAMIEIERHAVFCIESLAKMTMQYTENAYRTEATLHEVSEAFSDVGMTASEMNPIAERNRGIKSTKLLPTPISTMHQFKDPTEDFLPSDDEQDPEYRMVQQEAMDKMLELAPYGIGPRLPPRHAYHRTAVYPTPHRTQTPLAHLDRKQNTSRLVERALKSLIERTQVATESSLMAKNQQALGESLDDDDAGIVPVQEKKDDVSAGAEQEGQKGQLPASTAAPLQSSTSEPTEAQAMEGVQVEKKYGEAAPIVPEVVQPQVEETPAEPKQSDRQRPEEAGAGVANEEQQQQQPESIAVISAGSAQPEQPEQPTQPSEQTSRLPPTQEPTEVAEPSTPTITQSEPSHTTLEKEKEPSTKTNGADSPMKEHAKQANKPPWLQNIQIDANILKELPLEFGIVNFGDAGEALNTSSSMNMPSNGRGGGHAQLVPTDSDASGYESRVKRRRWKV</sequence>
<comment type="caution">
    <text evidence="3">The sequence shown here is derived from an EMBL/GenBank/DDBJ whole genome shotgun (WGS) entry which is preliminary data.</text>
</comment>
<feature type="domain" description="Transcription factor TFIID subunit 8 C-terminal" evidence="2">
    <location>
        <begin position="192"/>
        <end position="236"/>
    </location>
</feature>
<accession>A0A4T0HKL1</accession>
<evidence type="ECO:0000313" key="3">
    <source>
        <dbReference type="EMBL" id="TIB14605.1"/>
    </source>
</evidence>
<dbReference type="Pfam" id="PF10406">
    <property type="entry name" value="TAF8_C"/>
    <property type="match status" value="1"/>
</dbReference>
<feature type="region of interest" description="Disordered" evidence="1">
    <location>
        <begin position="484"/>
        <end position="523"/>
    </location>
</feature>
<evidence type="ECO:0000256" key="1">
    <source>
        <dbReference type="SAM" id="MobiDB-lite"/>
    </source>
</evidence>
<dbReference type="Gene3D" id="1.10.20.10">
    <property type="entry name" value="Histone, subunit A"/>
    <property type="match status" value="1"/>
</dbReference>
<dbReference type="EMBL" id="SPOF01000010">
    <property type="protein sequence ID" value="TIB14605.1"/>
    <property type="molecule type" value="Genomic_DNA"/>
</dbReference>
<feature type="compositionally biased region" description="Low complexity" evidence="1">
    <location>
        <begin position="325"/>
        <end position="337"/>
    </location>
</feature>
<reference evidence="3 4" key="1">
    <citation type="submission" date="2019-03" db="EMBL/GenBank/DDBJ databases">
        <title>Sequencing 23 genomes of Wallemia ichthyophaga.</title>
        <authorList>
            <person name="Gostincar C."/>
        </authorList>
    </citation>
    <scope>NUCLEOTIDE SEQUENCE [LARGE SCALE GENOMIC DNA]</scope>
    <source>
        <strain evidence="3 4">EXF-8621</strain>
    </source>
</reference>
<dbReference type="InterPro" id="IPR019473">
    <property type="entry name" value="TFIID_su8_C"/>
</dbReference>
<dbReference type="AlphaFoldDB" id="A0A4T0HKL1"/>
<dbReference type="InterPro" id="IPR009072">
    <property type="entry name" value="Histone-fold"/>
</dbReference>
<dbReference type="Proteomes" id="UP000306954">
    <property type="component" value="Unassembled WGS sequence"/>
</dbReference>
<dbReference type="GO" id="GO:0046982">
    <property type="term" value="F:protein heterodimerization activity"/>
    <property type="evidence" value="ECO:0007669"/>
    <property type="project" value="InterPro"/>
</dbReference>
<name>A0A4T0HKL1_WALIC</name>
<feature type="region of interest" description="Disordered" evidence="1">
    <location>
        <begin position="325"/>
        <end position="453"/>
    </location>
</feature>
<gene>
    <name evidence="3" type="ORF">E3P90_01203</name>
</gene>
<protein>
    <recommendedName>
        <fullName evidence="2">Transcription factor TFIID subunit 8 C-terminal domain-containing protein</fullName>
    </recommendedName>
</protein>
<evidence type="ECO:0000259" key="2">
    <source>
        <dbReference type="Pfam" id="PF10406"/>
    </source>
</evidence>
<feature type="region of interest" description="Disordered" evidence="1">
    <location>
        <begin position="273"/>
        <end position="312"/>
    </location>
</feature>
<feature type="compositionally biased region" description="Polar residues" evidence="1">
    <location>
        <begin position="296"/>
        <end position="306"/>
    </location>
</feature>
<evidence type="ECO:0000313" key="4">
    <source>
        <dbReference type="Proteomes" id="UP000306954"/>
    </source>
</evidence>
<feature type="compositionally biased region" description="Polar residues" evidence="1">
    <location>
        <begin position="409"/>
        <end position="421"/>
    </location>
</feature>
<feature type="compositionally biased region" description="Basic and acidic residues" evidence="1">
    <location>
        <begin position="343"/>
        <end position="352"/>
    </location>
</feature>
<proteinExistence type="predicted"/>